<organism evidence="1 2">
    <name type="scientific">Scutellospora calospora</name>
    <dbReference type="NCBI Taxonomy" id="85575"/>
    <lineage>
        <taxon>Eukaryota</taxon>
        <taxon>Fungi</taxon>
        <taxon>Fungi incertae sedis</taxon>
        <taxon>Mucoromycota</taxon>
        <taxon>Glomeromycotina</taxon>
        <taxon>Glomeromycetes</taxon>
        <taxon>Diversisporales</taxon>
        <taxon>Gigasporaceae</taxon>
        <taxon>Scutellospora</taxon>
    </lineage>
</organism>
<sequence length="213" mass="23835">NKIPSNKKSSNPCCNVVNSTKCAVKRMDEDDEKDQVVEDSESCDEKSTGEHVQTSYHKPNGISYYPSTIQNSPSFTPDTIPSMKHNKQPQLLQLESRQSFSINDLILKDADEIMKDPIFCTTGEGDICFCDPDKEGERLIISKEIVQYTASIYDTTLPLNKSCGLQQDSGYCAQSPPTSSTTSSTADKSRNHHFDLNWILHTSREDPNCDDNK</sequence>
<evidence type="ECO:0000313" key="2">
    <source>
        <dbReference type="Proteomes" id="UP000789860"/>
    </source>
</evidence>
<proteinExistence type="predicted"/>
<dbReference type="EMBL" id="CAJVPM010019380">
    <property type="protein sequence ID" value="CAG8629579.1"/>
    <property type="molecule type" value="Genomic_DNA"/>
</dbReference>
<dbReference type="Proteomes" id="UP000789860">
    <property type="component" value="Unassembled WGS sequence"/>
</dbReference>
<comment type="caution">
    <text evidence="1">The sequence shown here is derived from an EMBL/GenBank/DDBJ whole genome shotgun (WGS) entry which is preliminary data.</text>
</comment>
<evidence type="ECO:0000313" key="1">
    <source>
        <dbReference type="EMBL" id="CAG8629579.1"/>
    </source>
</evidence>
<keyword evidence="2" id="KW-1185">Reference proteome</keyword>
<name>A0ACA9N3E2_9GLOM</name>
<feature type="non-terminal residue" evidence="1">
    <location>
        <position position="1"/>
    </location>
</feature>
<accession>A0ACA9N3E2</accession>
<protein>
    <submittedName>
        <fullName evidence="1">9356_t:CDS:1</fullName>
    </submittedName>
</protein>
<reference evidence="1" key="1">
    <citation type="submission" date="2021-06" db="EMBL/GenBank/DDBJ databases">
        <authorList>
            <person name="Kallberg Y."/>
            <person name="Tangrot J."/>
            <person name="Rosling A."/>
        </authorList>
    </citation>
    <scope>NUCLEOTIDE SEQUENCE</scope>
    <source>
        <strain evidence="1">AU212A</strain>
    </source>
</reference>
<gene>
    <name evidence="1" type="ORF">SCALOS_LOCUS7918</name>
</gene>